<proteinExistence type="predicted"/>
<keyword evidence="1" id="KW-1133">Transmembrane helix</keyword>
<dbReference type="RefSeq" id="WP_150075237.1">
    <property type="nucleotide sequence ID" value="NZ_VWOX01000002.1"/>
</dbReference>
<keyword evidence="1" id="KW-0812">Transmembrane</keyword>
<keyword evidence="1" id="KW-0472">Membrane</keyword>
<dbReference type="Proteomes" id="UP000324479">
    <property type="component" value="Unassembled WGS sequence"/>
</dbReference>
<comment type="caution">
    <text evidence="2">The sequence shown here is derived from an EMBL/GenBank/DDBJ whole genome shotgun (WGS) entry which is preliminary data.</text>
</comment>
<feature type="transmembrane region" description="Helical" evidence="1">
    <location>
        <begin position="156"/>
        <end position="179"/>
    </location>
</feature>
<accession>A0A5M6DIZ4</accession>
<gene>
    <name evidence="2" type="ORF">FYK55_04900</name>
</gene>
<protein>
    <submittedName>
        <fullName evidence="2">Uncharacterized protein</fullName>
    </submittedName>
</protein>
<name>A0A5M6DIZ4_9BACT</name>
<sequence length="195" mass="22542">MSRLDIQLDEISGEEPVEIVWPAGAEVDVADLRQRLVREIDRHRQRIPLDLRRVDGAPPELVELLADMRNYARSKSKVLSTGRILPELRRALEERARRPVGSSRAPSCKDESDAASELARDILNKSTKTEYDLSNAKRLERKERHRRRRKSSKRNYWKLAGIILAGAIAAASVEFWIILQEDERVYIPEKTYESR</sequence>
<dbReference type="AlphaFoldDB" id="A0A5M6DIZ4"/>
<organism evidence="2 3">
    <name type="scientific">Roseiconus nitratireducens</name>
    <dbReference type="NCBI Taxonomy" id="2605748"/>
    <lineage>
        <taxon>Bacteria</taxon>
        <taxon>Pseudomonadati</taxon>
        <taxon>Planctomycetota</taxon>
        <taxon>Planctomycetia</taxon>
        <taxon>Pirellulales</taxon>
        <taxon>Pirellulaceae</taxon>
        <taxon>Roseiconus</taxon>
    </lineage>
</organism>
<reference evidence="2 3" key="1">
    <citation type="submission" date="2019-08" db="EMBL/GenBank/DDBJ databases">
        <authorList>
            <person name="Dhanesh K."/>
            <person name="Kumar G."/>
            <person name="Sasikala C."/>
            <person name="Venkata Ramana C."/>
        </authorList>
    </citation>
    <scope>NUCLEOTIDE SEQUENCE [LARGE SCALE GENOMIC DNA]</scope>
    <source>
        <strain evidence="2 3">JC645</strain>
    </source>
</reference>
<keyword evidence="3" id="KW-1185">Reference proteome</keyword>
<evidence type="ECO:0000313" key="3">
    <source>
        <dbReference type="Proteomes" id="UP000324479"/>
    </source>
</evidence>
<dbReference type="EMBL" id="VWOX01000002">
    <property type="protein sequence ID" value="KAA5546230.1"/>
    <property type="molecule type" value="Genomic_DNA"/>
</dbReference>
<evidence type="ECO:0000256" key="1">
    <source>
        <dbReference type="SAM" id="Phobius"/>
    </source>
</evidence>
<evidence type="ECO:0000313" key="2">
    <source>
        <dbReference type="EMBL" id="KAA5546230.1"/>
    </source>
</evidence>